<feature type="transmembrane region" description="Helical" evidence="6">
    <location>
        <begin position="129"/>
        <end position="147"/>
    </location>
</feature>
<feature type="domain" description="Major facilitator superfamily (MFS) profile" evidence="7">
    <location>
        <begin position="64"/>
        <end position="475"/>
    </location>
</feature>
<feature type="transmembrane region" description="Helical" evidence="6">
    <location>
        <begin position="62"/>
        <end position="82"/>
    </location>
</feature>
<keyword evidence="4 6" id="KW-0472">Membrane</keyword>
<keyword evidence="2 6" id="KW-0812">Transmembrane</keyword>
<dbReference type="PANTHER" id="PTHR10924:SF6">
    <property type="entry name" value="SOLUTE CARRIER FAMILY 49 MEMBER A3"/>
    <property type="match status" value="1"/>
</dbReference>
<dbReference type="InterPro" id="IPR036259">
    <property type="entry name" value="MFS_trans_sf"/>
</dbReference>
<dbReference type="InterPro" id="IPR020846">
    <property type="entry name" value="MFS_dom"/>
</dbReference>
<feature type="transmembrane region" description="Helical" evidence="6">
    <location>
        <begin position="224"/>
        <end position="243"/>
    </location>
</feature>
<feature type="transmembrane region" description="Helical" evidence="6">
    <location>
        <begin position="381"/>
        <end position="402"/>
    </location>
</feature>
<evidence type="ECO:0000256" key="6">
    <source>
        <dbReference type="SAM" id="Phobius"/>
    </source>
</evidence>
<dbReference type="SUPFAM" id="SSF103473">
    <property type="entry name" value="MFS general substrate transporter"/>
    <property type="match status" value="1"/>
</dbReference>
<evidence type="ECO:0000313" key="9">
    <source>
        <dbReference type="Proteomes" id="UP000076727"/>
    </source>
</evidence>
<feature type="region of interest" description="Disordered" evidence="5">
    <location>
        <begin position="479"/>
        <end position="570"/>
    </location>
</feature>
<dbReference type="GO" id="GO:0022857">
    <property type="term" value="F:transmembrane transporter activity"/>
    <property type="evidence" value="ECO:0007669"/>
    <property type="project" value="InterPro"/>
</dbReference>
<evidence type="ECO:0000256" key="3">
    <source>
        <dbReference type="ARBA" id="ARBA00022989"/>
    </source>
</evidence>
<feature type="compositionally biased region" description="Basic and acidic residues" evidence="5">
    <location>
        <begin position="479"/>
        <end position="503"/>
    </location>
</feature>
<dbReference type="InterPro" id="IPR011701">
    <property type="entry name" value="MFS"/>
</dbReference>
<evidence type="ECO:0000256" key="5">
    <source>
        <dbReference type="SAM" id="MobiDB-lite"/>
    </source>
</evidence>
<keyword evidence="9" id="KW-1185">Reference proteome</keyword>
<evidence type="ECO:0000259" key="7">
    <source>
        <dbReference type="PROSITE" id="PS50850"/>
    </source>
</evidence>
<feature type="region of interest" description="Disordered" evidence="5">
    <location>
        <begin position="1"/>
        <end position="49"/>
    </location>
</feature>
<dbReference type="PANTHER" id="PTHR10924">
    <property type="entry name" value="MAJOR FACILITATOR SUPERFAMILY PROTEIN-RELATED"/>
    <property type="match status" value="1"/>
</dbReference>
<feature type="transmembrane region" description="Helical" evidence="6">
    <location>
        <begin position="102"/>
        <end position="122"/>
    </location>
</feature>
<evidence type="ECO:0000256" key="2">
    <source>
        <dbReference type="ARBA" id="ARBA00022692"/>
    </source>
</evidence>
<dbReference type="GO" id="GO:0016020">
    <property type="term" value="C:membrane"/>
    <property type="evidence" value="ECO:0007669"/>
    <property type="project" value="UniProtKB-SubCell"/>
</dbReference>
<dbReference type="AlphaFoldDB" id="A0A165QGN0"/>
<reference evidence="8 9" key="1">
    <citation type="journal article" date="2016" name="Mol. Biol. Evol.">
        <title>Comparative Genomics of Early-Diverging Mushroom-Forming Fungi Provides Insights into the Origins of Lignocellulose Decay Capabilities.</title>
        <authorList>
            <person name="Nagy L.G."/>
            <person name="Riley R."/>
            <person name="Tritt A."/>
            <person name="Adam C."/>
            <person name="Daum C."/>
            <person name="Floudas D."/>
            <person name="Sun H."/>
            <person name="Yadav J.S."/>
            <person name="Pangilinan J."/>
            <person name="Larsson K.H."/>
            <person name="Matsuura K."/>
            <person name="Barry K."/>
            <person name="Labutti K."/>
            <person name="Kuo R."/>
            <person name="Ohm R.A."/>
            <person name="Bhattacharya S.S."/>
            <person name="Shirouzu T."/>
            <person name="Yoshinaga Y."/>
            <person name="Martin F.M."/>
            <person name="Grigoriev I.V."/>
            <person name="Hibbett D.S."/>
        </authorList>
    </citation>
    <scope>NUCLEOTIDE SEQUENCE [LARGE SCALE GENOMIC DNA]</scope>
    <source>
        <strain evidence="8 9">L-15889</strain>
    </source>
</reference>
<evidence type="ECO:0000313" key="8">
    <source>
        <dbReference type="EMBL" id="KZT69449.1"/>
    </source>
</evidence>
<evidence type="ECO:0000256" key="1">
    <source>
        <dbReference type="ARBA" id="ARBA00004141"/>
    </source>
</evidence>
<dbReference type="EMBL" id="KV429058">
    <property type="protein sequence ID" value="KZT69449.1"/>
    <property type="molecule type" value="Genomic_DNA"/>
</dbReference>
<feature type="transmembrane region" description="Helical" evidence="6">
    <location>
        <begin position="288"/>
        <end position="310"/>
    </location>
</feature>
<feature type="transmembrane region" description="Helical" evidence="6">
    <location>
        <begin position="414"/>
        <end position="433"/>
    </location>
</feature>
<protein>
    <submittedName>
        <fullName evidence="8">MFS general substrate transporter</fullName>
    </submittedName>
</protein>
<comment type="subcellular location">
    <subcellularLocation>
        <location evidence="1">Membrane</location>
        <topology evidence="1">Multi-pass membrane protein</topology>
    </subcellularLocation>
</comment>
<dbReference type="Gene3D" id="1.20.1250.20">
    <property type="entry name" value="MFS general substrate transporter like domains"/>
    <property type="match status" value="2"/>
</dbReference>
<dbReference type="InterPro" id="IPR049680">
    <property type="entry name" value="FLVCR1-2_SLC49-like"/>
</dbReference>
<name>A0A165QGN0_9APHY</name>
<feature type="transmembrane region" description="Helical" evidence="6">
    <location>
        <begin position="453"/>
        <end position="470"/>
    </location>
</feature>
<evidence type="ECO:0000256" key="4">
    <source>
        <dbReference type="ARBA" id="ARBA00023136"/>
    </source>
</evidence>
<dbReference type="Pfam" id="PF07690">
    <property type="entry name" value="MFS_1"/>
    <property type="match status" value="1"/>
</dbReference>
<feature type="transmembrane region" description="Helical" evidence="6">
    <location>
        <begin position="357"/>
        <end position="375"/>
    </location>
</feature>
<feature type="transmembrane region" description="Helical" evidence="6">
    <location>
        <begin position="322"/>
        <end position="345"/>
    </location>
</feature>
<dbReference type="PROSITE" id="PS50850">
    <property type="entry name" value="MFS"/>
    <property type="match status" value="1"/>
</dbReference>
<sequence>MRSSSSLKDADQAPFPTPAGSAADVRSPCAFPYPSSDAGADEEDEDEGEEDEVVYRMYKRRWIGVVAIIVLNVVAGMSLVWFGPIANDTVDEFGYTLDEVNWLGNSINLTYLPCAAAVPWVYSRLGLRRTCWIGAAIFLASAWIRYAGTAHGLSAGGSYALVLIGQILSGVVQPIFQVLIPGYSEKWFDLRQRTTATMLMSIANPIGVAIGQLISPLVGDPSSGLLILAIIYSAAVPCVLLVADAPPTPPTRAATQPNPPFSSLVRAMLGREPCGAPTYMTVRQRLDFAILVLLFGVLVAAVTAFSILSAQDLEPYGYSDDLSGLMGAALLLVGIVATAVTAPLFDRILTHHLALTVKVLCPFLGGAWLAFIWAVRVGDTGGLFAIMAVIGATSLTMLPVAIELAVELTRNADASSALLWASSNLFGIIFVLGEGALRAGPDADPPYNMHRALIFQGAFVLASISFVYFIEGKQTRRAADEQAQAEHRRPQRAGAHELAEVPRSRRSTSSSSSSMQEKGKEGKEGKSSFDHLGSAVTVRAVSEDGSEATVVESAPRIAVVSTPEAGGADV</sequence>
<feature type="transmembrane region" description="Helical" evidence="6">
    <location>
        <begin position="195"/>
        <end position="218"/>
    </location>
</feature>
<gene>
    <name evidence="8" type="ORF">DAEQUDRAFT_669707</name>
</gene>
<dbReference type="Proteomes" id="UP000076727">
    <property type="component" value="Unassembled WGS sequence"/>
</dbReference>
<dbReference type="OrthoDB" id="422206at2759"/>
<proteinExistence type="predicted"/>
<feature type="compositionally biased region" description="Low complexity" evidence="5">
    <location>
        <begin position="507"/>
        <end position="516"/>
    </location>
</feature>
<feature type="transmembrane region" description="Helical" evidence="6">
    <location>
        <begin position="159"/>
        <end position="183"/>
    </location>
</feature>
<feature type="compositionally biased region" description="Basic and acidic residues" evidence="5">
    <location>
        <begin position="517"/>
        <end position="529"/>
    </location>
</feature>
<accession>A0A165QGN0</accession>
<keyword evidence="3 6" id="KW-1133">Transmembrane helix</keyword>
<feature type="compositionally biased region" description="Acidic residues" evidence="5">
    <location>
        <begin position="39"/>
        <end position="49"/>
    </location>
</feature>
<organism evidence="8 9">
    <name type="scientific">Daedalea quercina L-15889</name>
    <dbReference type="NCBI Taxonomy" id="1314783"/>
    <lineage>
        <taxon>Eukaryota</taxon>
        <taxon>Fungi</taxon>
        <taxon>Dikarya</taxon>
        <taxon>Basidiomycota</taxon>
        <taxon>Agaricomycotina</taxon>
        <taxon>Agaricomycetes</taxon>
        <taxon>Polyporales</taxon>
        <taxon>Fomitopsis</taxon>
    </lineage>
</organism>